<dbReference type="Gene3D" id="3.40.20.10">
    <property type="entry name" value="Severin"/>
    <property type="match status" value="2"/>
</dbReference>
<evidence type="ECO:0000313" key="1">
    <source>
        <dbReference type="EMBL" id="VTZ71226.1"/>
    </source>
</evidence>
<dbReference type="KEGG" id="pcb:PCHAS_1455000"/>
<dbReference type="RefSeq" id="XP_741973.1">
    <property type="nucleotide sequence ID" value="XM_736880.1"/>
</dbReference>
<reference evidence="1 2" key="1">
    <citation type="journal article" date="2014" name="BMC Biol.">
        <title>A comprehensive evaluation of rodent malaria parasite genomes and gene expression.</title>
        <authorList>
            <person name="Otto T.D."/>
            <person name="Bohme U."/>
            <person name="Jackson A.P."/>
            <person name="Hunt M."/>
            <person name="Franke-Fayard B."/>
            <person name="Hoeijmakers W.A."/>
            <person name="Religa A.A."/>
            <person name="Robertson L."/>
            <person name="Sanders M."/>
            <person name="Ogun S.A."/>
            <person name="Cunningham D."/>
            <person name="Erhart A."/>
            <person name="Billker O."/>
            <person name="Khan S.M."/>
            <person name="Stunnenberg H.G."/>
            <person name="Langhorne J."/>
            <person name="Holder A.A."/>
            <person name="Waters A.P."/>
            <person name="Newbold C.I."/>
            <person name="Pain A."/>
            <person name="Berriman M."/>
            <person name="Janse C.J."/>
        </authorList>
    </citation>
    <scope>NUCLEOTIDE SEQUENCE [LARGE SCALE GENOMIC DNA]</scope>
    <source>
        <strain evidence="1 2">AS</strain>
    </source>
</reference>
<evidence type="ECO:0008006" key="3">
    <source>
        <dbReference type="Google" id="ProtNLM"/>
    </source>
</evidence>
<dbReference type="Proteomes" id="UP000071118">
    <property type="component" value="Chromosome 14"/>
</dbReference>
<gene>
    <name evidence="1" type="ORF">PCHAS_1455000</name>
</gene>
<proteinExistence type="predicted"/>
<dbReference type="GeneID" id="3495058"/>
<protein>
    <recommendedName>
        <fullName evidence="3">ADF-H domain-containing protein</fullName>
    </recommendedName>
</protein>
<sequence length="355" mass="42564">MRQSVSPSAHREIDLCNRQKNNKRCLIFSLNSAFQFVLSGYSEQSEKTDEDVNSLKSLLKFELCFILYNINKYSNQCKWILILWMPDEGFEKGNDMKSEKNEENEKNEKNENNHNRVCHLNKLIYHNLKNKILDIINDSDISFFQIKTFEELEQCINRNVVKFGNPNDIDTNCLDIFTNETDKHKQLNIKRCLYNNYIINLQMKNLYYNFIEKNKLFIEHIKLVKEEKNPCLLFLKLNTNNYEIISDYIIVQDIEYIKNMINNENLFYTVYKILDTYTFFFVCNEKCHIKDKFVYSFFKTEIIQVLKKNNIIIFLSIEISKPKHVLDFIHSDILKTEKKKKNIFKNNFISNQKKS</sequence>
<dbReference type="VEuPathDB" id="PlasmoDB:PCHAS_1455000"/>
<dbReference type="OrthoDB" id="371415at2759"/>
<dbReference type="AlphaFoldDB" id="A0A4V0KCX6"/>
<keyword evidence="2" id="KW-1185">Reference proteome</keyword>
<evidence type="ECO:0000313" key="2">
    <source>
        <dbReference type="Proteomes" id="UP000071118"/>
    </source>
</evidence>
<accession>A0A4V0KCX6</accession>
<dbReference type="EMBL" id="LK022891">
    <property type="protein sequence ID" value="VTZ71226.1"/>
    <property type="molecule type" value="Genomic_DNA"/>
</dbReference>
<name>A0A4V0KCX6_PLACU</name>
<organism evidence="1 2">
    <name type="scientific">Plasmodium chabaudi chabaudi</name>
    <dbReference type="NCBI Taxonomy" id="31271"/>
    <lineage>
        <taxon>Eukaryota</taxon>
        <taxon>Sar</taxon>
        <taxon>Alveolata</taxon>
        <taxon>Apicomplexa</taxon>
        <taxon>Aconoidasida</taxon>
        <taxon>Haemosporida</taxon>
        <taxon>Plasmodiidae</taxon>
        <taxon>Plasmodium</taxon>
        <taxon>Plasmodium (Vinckeia)</taxon>
    </lineage>
</organism>
<dbReference type="InterPro" id="IPR029006">
    <property type="entry name" value="ADF-H/Gelsolin-like_dom_sf"/>
</dbReference>
<dbReference type="SUPFAM" id="SSF55753">
    <property type="entry name" value="Actin depolymerizing proteins"/>
    <property type="match status" value="1"/>
</dbReference>